<dbReference type="InterPro" id="IPR011635">
    <property type="entry name" value="CARDB"/>
</dbReference>
<feature type="domain" description="CARDB" evidence="2">
    <location>
        <begin position="186"/>
        <end position="288"/>
    </location>
</feature>
<reference evidence="3 4" key="1">
    <citation type="journal article" date="2016" name="Nat. Commun.">
        <title>Thousands of microbial genomes shed light on interconnected biogeochemical processes in an aquifer system.</title>
        <authorList>
            <person name="Anantharaman K."/>
            <person name="Brown C.T."/>
            <person name="Hug L.A."/>
            <person name="Sharon I."/>
            <person name="Castelle C.J."/>
            <person name="Probst A.J."/>
            <person name="Thomas B.C."/>
            <person name="Singh A."/>
            <person name="Wilkins M.J."/>
            <person name="Karaoz U."/>
            <person name="Brodie E.L."/>
            <person name="Williams K.H."/>
            <person name="Hubbard S.S."/>
            <person name="Banfield J.F."/>
        </authorList>
    </citation>
    <scope>NUCLEOTIDE SEQUENCE [LARGE SCALE GENOMIC DNA]</scope>
</reference>
<sequence length="625" mass="66888">MYIDNPIRMRRFQFVSLFFGGVVMLYSVAFFAGASTACKMYYNSTVPVPDGFGAAYSPFISGTGLELDCAGGVVTLSLGHDSGIWTIVYEKGYKYVTSGTPHWQEFILNGERVAAGSPWIKKRASAVLSASILNPGKNFVVAYECTKVDSGYRCGCRDHTCSTSYWQLQVFDAPTGTPPPSTGSADLMLDAIKRTPTDATIPKGTLMSFTGTVANHGTGVAVASQTRLFIDGTAISPDQTTGALAAEGSETETWTNAWTATEGAHKFQICADGGSVVSESIESNNCTTSASFTVSVTAPPPVPTTGFWDEGFKRGVVRSDLGDIKDITMGSCLYNDFGSQCKVDACAKCQTSGAKNYSRSNFYSSVTPAPADSFWVLDHNDDSGGLGGAFSNSCHSGPPNQSFPVGSIGSNSVFGFGLEDIAGGKRVRLALKNKYNACGNNAIPYLGIGAQKDRGNNGKNIGSFVKGKTGLRVNFTASLNACDKRADGVGSPCLIHLDIITRWNGKPRQLLMYLAHQNHPGTPRGAHLHWNWPNANSYFYPGSDIVYLNCEEVGVPCLVRGQTKNFSIDVDKMLINASNRRLYDDKIPEGVEIPIEGIHWSIETAGPSAGMEATVSNMTTQVLTY</sequence>
<evidence type="ECO:0000313" key="3">
    <source>
        <dbReference type="EMBL" id="OGZ45764.1"/>
    </source>
</evidence>
<evidence type="ECO:0000313" key="4">
    <source>
        <dbReference type="Proteomes" id="UP000177785"/>
    </source>
</evidence>
<dbReference type="Proteomes" id="UP000177785">
    <property type="component" value="Unassembled WGS sequence"/>
</dbReference>
<dbReference type="EMBL" id="MHNL01000005">
    <property type="protein sequence ID" value="OGZ45764.1"/>
    <property type="molecule type" value="Genomic_DNA"/>
</dbReference>
<dbReference type="Pfam" id="PF07705">
    <property type="entry name" value="CARDB"/>
    <property type="match status" value="1"/>
</dbReference>
<dbReference type="Gene3D" id="2.60.40.10">
    <property type="entry name" value="Immunoglobulins"/>
    <property type="match status" value="1"/>
</dbReference>
<keyword evidence="1" id="KW-1133">Transmembrane helix</keyword>
<dbReference type="InterPro" id="IPR013783">
    <property type="entry name" value="Ig-like_fold"/>
</dbReference>
<evidence type="ECO:0000259" key="2">
    <source>
        <dbReference type="Pfam" id="PF07705"/>
    </source>
</evidence>
<name>A0A1G2G693_9BACT</name>
<protein>
    <recommendedName>
        <fullName evidence="2">CARDB domain-containing protein</fullName>
    </recommendedName>
</protein>
<dbReference type="AlphaFoldDB" id="A0A1G2G693"/>
<proteinExistence type="predicted"/>
<dbReference type="STRING" id="1802115.A2756_02540"/>
<organism evidence="3 4">
    <name type="scientific">Candidatus Ryanbacteria bacterium RIFCSPHIGHO2_01_FULL_48_27</name>
    <dbReference type="NCBI Taxonomy" id="1802115"/>
    <lineage>
        <taxon>Bacteria</taxon>
        <taxon>Candidatus Ryaniibacteriota</taxon>
    </lineage>
</organism>
<gene>
    <name evidence="3" type="ORF">A2756_02540</name>
</gene>
<accession>A0A1G2G693</accession>
<feature type="transmembrane region" description="Helical" evidence="1">
    <location>
        <begin position="12"/>
        <end position="34"/>
    </location>
</feature>
<evidence type="ECO:0000256" key="1">
    <source>
        <dbReference type="SAM" id="Phobius"/>
    </source>
</evidence>
<comment type="caution">
    <text evidence="3">The sequence shown here is derived from an EMBL/GenBank/DDBJ whole genome shotgun (WGS) entry which is preliminary data.</text>
</comment>
<keyword evidence="1" id="KW-0472">Membrane</keyword>
<keyword evidence="1" id="KW-0812">Transmembrane</keyword>